<feature type="chain" id="PRO_5020681211" evidence="1">
    <location>
        <begin position="28"/>
        <end position="60"/>
    </location>
</feature>
<name>A0A4S3LXQ9_9FLAO</name>
<reference evidence="2 3" key="1">
    <citation type="submission" date="2019-04" db="EMBL/GenBank/DDBJ databases">
        <title>Draft genome sequence of Robertkochia marina CC-AMO-30D.</title>
        <authorList>
            <person name="Hameed A."/>
            <person name="Lin S.-Y."/>
            <person name="Shahina M."/>
            <person name="Lai W.-A."/>
            <person name="Young C.-C."/>
        </authorList>
    </citation>
    <scope>NUCLEOTIDE SEQUENCE [LARGE SCALE GENOMIC DNA]</scope>
    <source>
        <strain evidence="2 3">CC-AMO-30D</strain>
    </source>
</reference>
<feature type="signal peptide" evidence="1">
    <location>
        <begin position="1"/>
        <end position="27"/>
    </location>
</feature>
<dbReference type="AlphaFoldDB" id="A0A4S3LXQ9"/>
<evidence type="ECO:0000313" key="3">
    <source>
        <dbReference type="Proteomes" id="UP000305939"/>
    </source>
</evidence>
<gene>
    <name evidence="2" type="ORF">E7Z59_11070</name>
</gene>
<dbReference type="EMBL" id="SSMC01000003">
    <property type="protein sequence ID" value="THD66348.1"/>
    <property type="molecule type" value="Genomic_DNA"/>
</dbReference>
<organism evidence="2 3">
    <name type="scientific">Robertkochia marina</name>
    <dbReference type="NCBI Taxonomy" id="1227945"/>
    <lineage>
        <taxon>Bacteria</taxon>
        <taxon>Pseudomonadati</taxon>
        <taxon>Bacteroidota</taxon>
        <taxon>Flavobacteriia</taxon>
        <taxon>Flavobacteriales</taxon>
        <taxon>Flavobacteriaceae</taxon>
        <taxon>Robertkochia</taxon>
    </lineage>
</organism>
<keyword evidence="1" id="KW-0732">Signal</keyword>
<comment type="caution">
    <text evidence="2">The sequence shown here is derived from an EMBL/GenBank/DDBJ whole genome shotgun (WGS) entry which is preliminary data.</text>
</comment>
<dbReference type="OrthoDB" id="1453937at2"/>
<proteinExistence type="predicted"/>
<dbReference type="PROSITE" id="PS51257">
    <property type="entry name" value="PROKAR_LIPOPROTEIN"/>
    <property type="match status" value="1"/>
</dbReference>
<sequence>MKRISSVIASFFIVLLLVLAVSSCANARWGTSAGVDVVWGPGGPRVQPNINVGVYNGGRW</sequence>
<dbReference type="RefSeq" id="WP_136336420.1">
    <property type="nucleotide sequence ID" value="NZ_QXMP01000006.1"/>
</dbReference>
<dbReference type="Proteomes" id="UP000305939">
    <property type="component" value="Unassembled WGS sequence"/>
</dbReference>
<evidence type="ECO:0000256" key="1">
    <source>
        <dbReference type="SAM" id="SignalP"/>
    </source>
</evidence>
<evidence type="ECO:0000313" key="2">
    <source>
        <dbReference type="EMBL" id="THD66348.1"/>
    </source>
</evidence>
<accession>A0A4S3LXQ9</accession>
<protein>
    <submittedName>
        <fullName evidence="2">Uncharacterized protein</fullName>
    </submittedName>
</protein>
<keyword evidence="3" id="KW-1185">Reference proteome</keyword>